<sequence length="73" mass="8201">MDTQRVVEIIMEEARKVEARYPTYADDVCEVVAEIVNIERQHRFAARNVKQDIAAQISTLGADLAAKLAEQAQ</sequence>
<proteinExistence type="predicted"/>
<reference evidence="1 2" key="1">
    <citation type="submission" date="2020-08" db="EMBL/GenBank/DDBJ databases">
        <title>Functional genomics of gut bacteria from endangered species of beetles.</title>
        <authorList>
            <person name="Carlos-Shanley C."/>
        </authorList>
    </citation>
    <scope>NUCLEOTIDE SEQUENCE [LARGE SCALE GENOMIC DNA]</scope>
    <source>
        <strain evidence="1 2">S00224</strain>
    </source>
</reference>
<protein>
    <submittedName>
        <fullName evidence="1">Uncharacterized protein</fullName>
    </submittedName>
</protein>
<dbReference type="EMBL" id="JACHLN010000001">
    <property type="protein sequence ID" value="MBB4837013.1"/>
    <property type="molecule type" value="Genomic_DNA"/>
</dbReference>
<evidence type="ECO:0000313" key="1">
    <source>
        <dbReference type="EMBL" id="MBB4837013.1"/>
    </source>
</evidence>
<dbReference type="Proteomes" id="UP000575241">
    <property type="component" value="Unassembled WGS sequence"/>
</dbReference>
<evidence type="ECO:0000313" key="2">
    <source>
        <dbReference type="Proteomes" id="UP000575241"/>
    </source>
</evidence>
<name>A0A7W7JXN4_9SPHN</name>
<dbReference type="AlphaFoldDB" id="A0A7W7JXN4"/>
<dbReference type="RefSeq" id="WP_184160866.1">
    <property type="nucleotide sequence ID" value="NZ_JACHLN010000001.1"/>
</dbReference>
<organism evidence="1 2">
    <name type="scientific">Sphingomonas kyeonggiensis</name>
    <dbReference type="NCBI Taxonomy" id="1268553"/>
    <lineage>
        <taxon>Bacteria</taxon>
        <taxon>Pseudomonadati</taxon>
        <taxon>Pseudomonadota</taxon>
        <taxon>Alphaproteobacteria</taxon>
        <taxon>Sphingomonadales</taxon>
        <taxon>Sphingomonadaceae</taxon>
        <taxon>Sphingomonas</taxon>
    </lineage>
</organism>
<accession>A0A7W7JXN4</accession>
<keyword evidence="2" id="KW-1185">Reference proteome</keyword>
<gene>
    <name evidence="1" type="ORF">HNP52_000064</name>
</gene>
<comment type="caution">
    <text evidence="1">The sequence shown here is derived from an EMBL/GenBank/DDBJ whole genome shotgun (WGS) entry which is preliminary data.</text>
</comment>